<dbReference type="VEuPathDB" id="FungiDB:VP01_316g1"/>
<reference evidence="2 3" key="1">
    <citation type="submission" date="2015-08" db="EMBL/GenBank/DDBJ databases">
        <title>Next Generation Sequencing and Analysis of the Genome of Puccinia sorghi L Schw, the Causal Agent of Maize Common Rust.</title>
        <authorList>
            <person name="Rochi L."/>
            <person name="Burguener G."/>
            <person name="Darino M."/>
            <person name="Turjanski A."/>
            <person name="Kreff E."/>
            <person name="Dieguez M.J."/>
            <person name="Sacco F."/>
        </authorList>
    </citation>
    <scope>NUCLEOTIDE SEQUENCE [LARGE SCALE GENOMIC DNA]</scope>
    <source>
        <strain evidence="2 3">RO10H11247</strain>
    </source>
</reference>
<sequence length="473" mass="54547">MHSKKHKYQRRTAQRVSYPWASQHFWSGSILTASVASINKTLCMCSLCCSSMEAMLLGLLAEKKLRYRFPEIFSLYATNLGGFEDSVCVNYQGKELASVTRSEKLFTTFIREGNLSHRGCVTTSLSGFQLHLKPCGINYRSIQGIQESGLWWRLISICTELLLRTFVDGVNTGEQSLNQGFKYLQFKLRRAHVMFLHFNQSLNMSKDQRSLIAVFHSVKVSKGLFYALPGAMNNNKHYHRIGKYFYDIQQDKAMKNYGEGILTTWGILTTLTVSVFSGIISHLKLHQFGGKQNCYTKGYWLCSIVHCKQKLAQLPAMFWHRHCEVCTVTVHQSLVESLVENVWSNKRSFLRSGSLLPEPLKSATRILTHILKYTQPQVQHMKISKIHTTTTPEYTATSMKLFVIFHFFSIRHCPPFFMLISGENSQHLVLSAIFHFFPRTSQEVFIRFTLRKRINHTDIFPKEMGTHVHIKFN</sequence>
<dbReference type="Proteomes" id="UP000037035">
    <property type="component" value="Unassembled WGS sequence"/>
</dbReference>
<dbReference type="EMBL" id="LAVV01008135">
    <property type="protein sequence ID" value="KNZ53661.1"/>
    <property type="molecule type" value="Genomic_DNA"/>
</dbReference>
<accession>A0A0L6UYM8</accession>
<dbReference type="AlphaFoldDB" id="A0A0L6UYM8"/>
<keyword evidence="1" id="KW-0812">Transmembrane</keyword>
<keyword evidence="1" id="KW-0472">Membrane</keyword>
<gene>
    <name evidence="2" type="ORF">VP01_316g1</name>
</gene>
<keyword evidence="3" id="KW-1185">Reference proteome</keyword>
<proteinExistence type="predicted"/>
<feature type="transmembrane region" description="Helical" evidence="1">
    <location>
        <begin position="262"/>
        <end position="283"/>
    </location>
</feature>
<protein>
    <submittedName>
        <fullName evidence="2">Uncharacterized protein</fullName>
    </submittedName>
</protein>
<evidence type="ECO:0000256" key="1">
    <source>
        <dbReference type="SAM" id="Phobius"/>
    </source>
</evidence>
<comment type="caution">
    <text evidence="2">The sequence shown here is derived from an EMBL/GenBank/DDBJ whole genome shotgun (WGS) entry which is preliminary data.</text>
</comment>
<organism evidence="2 3">
    <name type="scientific">Puccinia sorghi</name>
    <dbReference type="NCBI Taxonomy" id="27349"/>
    <lineage>
        <taxon>Eukaryota</taxon>
        <taxon>Fungi</taxon>
        <taxon>Dikarya</taxon>
        <taxon>Basidiomycota</taxon>
        <taxon>Pucciniomycotina</taxon>
        <taxon>Pucciniomycetes</taxon>
        <taxon>Pucciniales</taxon>
        <taxon>Pucciniaceae</taxon>
        <taxon>Puccinia</taxon>
    </lineage>
</organism>
<name>A0A0L6UYM8_9BASI</name>
<evidence type="ECO:0000313" key="3">
    <source>
        <dbReference type="Proteomes" id="UP000037035"/>
    </source>
</evidence>
<evidence type="ECO:0000313" key="2">
    <source>
        <dbReference type="EMBL" id="KNZ53661.1"/>
    </source>
</evidence>
<keyword evidence="1" id="KW-1133">Transmembrane helix</keyword>